<dbReference type="EMBL" id="JAACJL010000018">
    <property type="protein sequence ID" value="KAF4618300.1"/>
    <property type="molecule type" value="Genomic_DNA"/>
</dbReference>
<dbReference type="GO" id="GO:0006487">
    <property type="term" value="P:protein N-linked glycosylation"/>
    <property type="evidence" value="ECO:0007669"/>
    <property type="project" value="TreeGrafter"/>
</dbReference>
<dbReference type="AlphaFoldDB" id="A0A8H4VS38"/>
<evidence type="ECO:0000256" key="9">
    <source>
        <dbReference type="ARBA" id="ARBA00033302"/>
    </source>
</evidence>
<evidence type="ECO:0000256" key="6">
    <source>
        <dbReference type="ARBA" id="ARBA00022679"/>
    </source>
</evidence>
<dbReference type="InterPro" id="IPR017932">
    <property type="entry name" value="GATase_2_dom"/>
</dbReference>
<keyword evidence="13" id="KW-1185">Reference proteome</keyword>
<evidence type="ECO:0000256" key="4">
    <source>
        <dbReference type="ARBA" id="ARBA00012916"/>
    </source>
</evidence>
<dbReference type="Gene3D" id="3.60.20.10">
    <property type="entry name" value="Glutamine Phosphoribosylpyrophosphate, subunit 1, domain 1"/>
    <property type="match status" value="1"/>
</dbReference>
<keyword evidence="5" id="KW-0032">Aminotransferase</keyword>
<sequence length="540" mass="59490">MRTGYDSAGLCVDGDSPGKVVYFKEVGKVAGLRKKIAASSLDVEKTCINQVSIAHTRWATHGPPSERNCHPILSDPESDFVVVHNGIVTNSAELRLVLQKRGYKFETETDTEAVAILTKYVFDSHQDKELTFTGLIKAVLKELEGSFAFVFKSRHFPDEVVTARRGSPLLIGVKTDKKLKVDFVDVEFAGQDNSENANLQPSSAGSLLGVPSANPKVLRTQSRAFMSEDGLPQPIEFFIASDAAAIVEHTKRVLYLEDDDIAHIAEGELHIHRIRRKEGDQTPSQIAATRTIETLELEIAAIMKGKFDTFMQKEIYEQPESVVNTMRGRVNFDDNRITLGGLPLMIVIQLSEDRISFMERRNQIIAGLHALPGQIKKVLELDASLQQLAATVSENKSLLLMGRGYQYATCLEGALKIKEISYMHSEGILAGELKHGPLALVDENMPVIIIMTQDSLYPKVQSAFAQITARKAQPIVICNCNEGDEGIPAGVKTVRVPKTVDCLQGLLNIIPLQILSYHLAVKNGCDVDFPRNSAKSVTIE</sequence>
<dbReference type="PROSITE" id="PS51278">
    <property type="entry name" value="GATASE_TYPE_2"/>
    <property type="match status" value="1"/>
</dbReference>
<evidence type="ECO:0000313" key="13">
    <source>
        <dbReference type="Proteomes" id="UP000521872"/>
    </source>
</evidence>
<accession>A0A8H4VS38</accession>
<dbReference type="PANTHER" id="PTHR10937">
    <property type="entry name" value="GLUCOSAMINE--FRUCTOSE-6-PHOSPHATE AMINOTRANSFERASE, ISOMERIZING"/>
    <property type="match status" value="1"/>
</dbReference>
<protein>
    <recommendedName>
        <fullName evidence="4">glutamine--fructose-6-phosphate transaminase (isomerizing)</fullName>
        <ecNumber evidence="4">2.6.1.16</ecNumber>
    </recommendedName>
    <alternativeName>
        <fullName evidence="9">D-fructose-6-phosphate amidotransferase</fullName>
    </alternativeName>
    <alternativeName>
        <fullName evidence="8">Hexosephosphate aminotransferase</fullName>
    </alternativeName>
</protein>
<evidence type="ECO:0000313" key="12">
    <source>
        <dbReference type="EMBL" id="KAF4618300.1"/>
    </source>
</evidence>
<evidence type="ECO:0000256" key="7">
    <source>
        <dbReference type="ARBA" id="ARBA00022962"/>
    </source>
</evidence>
<proteinExistence type="predicted"/>
<dbReference type="InterPro" id="IPR046348">
    <property type="entry name" value="SIS_dom_sf"/>
</dbReference>
<dbReference type="GO" id="GO:0097367">
    <property type="term" value="F:carbohydrate derivative binding"/>
    <property type="evidence" value="ECO:0007669"/>
    <property type="project" value="InterPro"/>
</dbReference>
<evidence type="ECO:0000259" key="11">
    <source>
        <dbReference type="PROSITE" id="PS51464"/>
    </source>
</evidence>
<dbReference type="GO" id="GO:0006047">
    <property type="term" value="P:UDP-N-acetylglucosamine metabolic process"/>
    <property type="evidence" value="ECO:0007669"/>
    <property type="project" value="TreeGrafter"/>
</dbReference>
<dbReference type="SUPFAM" id="SSF53697">
    <property type="entry name" value="SIS domain"/>
    <property type="match status" value="2"/>
</dbReference>
<evidence type="ECO:0000256" key="1">
    <source>
        <dbReference type="ARBA" id="ARBA00001031"/>
    </source>
</evidence>
<dbReference type="Proteomes" id="UP000521872">
    <property type="component" value="Unassembled WGS sequence"/>
</dbReference>
<dbReference type="Pfam" id="PF01380">
    <property type="entry name" value="SIS"/>
    <property type="match status" value="1"/>
</dbReference>
<evidence type="ECO:0000256" key="2">
    <source>
        <dbReference type="ARBA" id="ARBA00003267"/>
    </source>
</evidence>
<dbReference type="GO" id="GO:0006002">
    <property type="term" value="P:fructose 6-phosphate metabolic process"/>
    <property type="evidence" value="ECO:0007669"/>
    <property type="project" value="TreeGrafter"/>
</dbReference>
<dbReference type="GO" id="GO:0004360">
    <property type="term" value="F:glutamine-fructose-6-phosphate transaminase (isomerizing) activity"/>
    <property type="evidence" value="ECO:0007669"/>
    <property type="project" value="UniProtKB-EC"/>
</dbReference>
<feature type="domain" description="SIS" evidence="11">
    <location>
        <begin position="388"/>
        <end position="530"/>
    </location>
</feature>
<dbReference type="InterPro" id="IPR047084">
    <property type="entry name" value="GFAT_N"/>
</dbReference>
<evidence type="ECO:0000256" key="3">
    <source>
        <dbReference type="ARBA" id="ARBA00004775"/>
    </source>
</evidence>
<dbReference type="CDD" id="cd05009">
    <property type="entry name" value="SIS_GlmS_GlmD_2"/>
    <property type="match status" value="1"/>
</dbReference>
<dbReference type="PANTHER" id="PTHR10937:SF0">
    <property type="entry name" value="GLUTAMINE--FRUCTOSE-6-PHOSPHATE TRANSAMINASE (ISOMERIZING)"/>
    <property type="match status" value="1"/>
</dbReference>
<dbReference type="CDD" id="cd00714">
    <property type="entry name" value="GFAT"/>
    <property type="match status" value="1"/>
</dbReference>
<comment type="pathway">
    <text evidence="3">Nucleotide-sugar biosynthesis; UDP-N-acetyl-alpha-D-glucosamine biosynthesis; alpha-D-glucosamine 6-phosphate from D-fructose 6-phosphate: step 1/1.</text>
</comment>
<keyword evidence="6" id="KW-0808">Transferase</keyword>
<evidence type="ECO:0000256" key="5">
    <source>
        <dbReference type="ARBA" id="ARBA00022576"/>
    </source>
</evidence>
<dbReference type="SUPFAM" id="SSF56235">
    <property type="entry name" value="N-terminal nucleophile aminohydrolases (Ntn hydrolases)"/>
    <property type="match status" value="1"/>
</dbReference>
<reference evidence="12 13" key="1">
    <citation type="submission" date="2019-12" db="EMBL/GenBank/DDBJ databases">
        <authorList>
            <person name="Floudas D."/>
            <person name="Bentzer J."/>
            <person name="Ahren D."/>
            <person name="Johansson T."/>
            <person name="Persson P."/>
            <person name="Tunlid A."/>
        </authorList>
    </citation>
    <scope>NUCLEOTIDE SEQUENCE [LARGE SCALE GENOMIC DNA]</scope>
    <source>
        <strain evidence="12 13">CBS 102.39</strain>
    </source>
</reference>
<dbReference type="FunFam" id="3.40.50.10490:FF:000002">
    <property type="entry name" value="Glutamine--fructose-6-phosphate aminotransferase [isomerizing]"/>
    <property type="match status" value="1"/>
</dbReference>
<dbReference type="GO" id="GO:0046349">
    <property type="term" value="P:amino sugar biosynthetic process"/>
    <property type="evidence" value="ECO:0007669"/>
    <property type="project" value="UniProtKB-ARBA"/>
</dbReference>
<comment type="catalytic activity">
    <reaction evidence="1">
        <text>D-fructose 6-phosphate + L-glutamine = D-glucosamine 6-phosphate + L-glutamate</text>
        <dbReference type="Rhea" id="RHEA:13237"/>
        <dbReference type="ChEBI" id="CHEBI:29985"/>
        <dbReference type="ChEBI" id="CHEBI:58359"/>
        <dbReference type="ChEBI" id="CHEBI:58725"/>
        <dbReference type="ChEBI" id="CHEBI:61527"/>
        <dbReference type="EC" id="2.6.1.16"/>
    </reaction>
</comment>
<evidence type="ECO:0000259" key="10">
    <source>
        <dbReference type="PROSITE" id="PS51278"/>
    </source>
</evidence>
<dbReference type="Gene3D" id="3.40.50.10490">
    <property type="entry name" value="Glucose-6-phosphate isomerase like protein, domain 1"/>
    <property type="match status" value="2"/>
</dbReference>
<evidence type="ECO:0000256" key="8">
    <source>
        <dbReference type="ARBA" id="ARBA00029805"/>
    </source>
</evidence>
<dbReference type="InterPro" id="IPR001347">
    <property type="entry name" value="SIS_dom"/>
</dbReference>
<keyword evidence="7" id="KW-0315">Glutamine amidotransferase</keyword>
<comment type="caution">
    <text evidence="12">The sequence shown here is derived from an EMBL/GenBank/DDBJ whole genome shotgun (WGS) entry which is preliminary data.</text>
</comment>
<dbReference type="InterPro" id="IPR029055">
    <property type="entry name" value="Ntn_hydrolases_N"/>
</dbReference>
<name>A0A8H4VS38_9AGAR</name>
<dbReference type="EC" id="2.6.1.16" evidence="4"/>
<dbReference type="Pfam" id="PF13522">
    <property type="entry name" value="GATase_6"/>
    <property type="match status" value="1"/>
</dbReference>
<comment type="function">
    <text evidence="2">Involved in amino sugar synthesis (formation of chitin, supplies the amino sugars of asparagine-linked oligosaccharides of glycoproteins).</text>
</comment>
<dbReference type="PROSITE" id="PS51464">
    <property type="entry name" value="SIS"/>
    <property type="match status" value="1"/>
</dbReference>
<dbReference type="InterPro" id="IPR035490">
    <property type="entry name" value="GlmS/FrlB_SIS"/>
</dbReference>
<gene>
    <name evidence="12" type="ORF">D9613_011529</name>
</gene>
<feature type="domain" description="Glutamine amidotransferase type-2" evidence="10">
    <location>
        <begin position="1"/>
        <end position="267"/>
    </location>
</feature>
<organism evidence="12 13">
    <name type="scientific">Agrocybe pediades</name>
    <dbReference type="NCBI Taxonomy" id="84607"/>
    <lineage>
        <taxon>Eukaryota</taxon>
        <taxon>Fungi</taxon>
        <taxon>Dikarya</taxon>
        <taxon>Basidiomycota</taxon>
        <taxon>Agaricomycotina</taxon>
        <taxon>Agaricomycetes</taxon>
        <taxon>Agaricomycetidae</taxon>
        <taxon>Agaricales</taxon>
        <taxon>Agaricineae</taxon>
        <taxon>Strophariaceae</taxon>
        <taxon>Agrocybe</taxon>
    </lineage>
</organism>